<dbReference type="GO" id="GO:0016829">
    <property type="term" value="F:lyase activity"/>
    <property type="evidence" value="ECO:0007669"/>
    <property type="project" value="UniProtKB-KW"/>
</dbReference>
<sequence length="251" mass="26008">MKVLPFFALLGVVTAAPEGLERRQLPIPQAKGKQTLQQAMNVKGNYDGGMKVFGRGLRCQPNKEGGRADAVFVVQPGGTLSNVIIGPDIQEGIRCLGGCTLNNCWFQKVCEDAITGKGNGDVIINGGGATGASDKVLQFNGRGTMYVKNFICIGFDTMYRACGNCGGGQQGQRNVVFQGVKAQNGKRLVGINSNFGDVAKIQNTCATNVERICVESSGTGGGGESSESGSGSQSGGSGSSKNCQVGQVPQC</sequence>
<dbReference type="EC" id="4.2.2.2" evidence="10"/>
<dbReference type="InterPro" id="IPR011050">
    <property type="entry name" value="Pectin_lyase_fold/virulence"/>
</dbReference>
<evidence type="ECO:0000313" key="13">
    <source>
        <dbReference type="EMBL" id="KAK7544293.1"/>
    </source>
</evidence>
<protein>
    <recommendedName>
        <fullName evidence="10">Pectate lyase</fullName>
        <ecNumber evidence="10">4.2.2.2</ecNumber>
    </recommendedName>
</protein>
<evidence type="ECO:0000256" key="4">
    <source>
        <dbReference type="ARBA" id="ARBA00006463"/>
    </source>
</evidence>
<feature type="chain" id="PRO_5046734089" description="Pectate lyase" evidence="12">
    <location>
        <begin position="16"/>
        <end position="251"/>
    </location>
</feature>
<keyword evidence="6 12" id="KW-0732">Signal</keyword>
<evidence type="ECO:0000256" key="7">
    <source>
        <dbReference type="ARBA" id="ARBA00022837"/>
    </source>
</evidence>
<dbReference type="Proteomes" id="UP001360953">
    <property type="component" value="Unassembled WGS sequence"/>
</dbReference>
<feature type="region of interest" description="Disordered" evidence="11">
    <location>
        <begin position="217"/>
        <end position="251"/>
    </location>
</feature>
<gene>
    <name evidence="13" type="ORF">J3D65DRAFT_13421</name>
</gene>
<dbReference type="EMBL" id="JBBPEH010000001">
    <property type="protein sequence ID" value="KAK7544293.1"/>
    <property type="molecule type" value="Genomic_DNA"/>
</dbReference>
<dbReference type="Pfam" id="PF03211">
    <property type="entry name" value="Pectate_lyase"/>
    <property type="match status" value="1"/>
</dbReference>
<name>A0ABR1MAH3_9PEZI</name>
<proteinExistence type="inferred from homology"/>
<keyword evidence="14" id="KW-1185">Reference proteome</keyword>
<evidence type="ECO:0000256" key="12">
    <source>
        <dbReference type="SAM" id="SignalP"/>
    </source>
</evidence>
<dbReference type="Gene3D" id="2.160.20.10">
    <property type="entry name" value="Single-stranded right-handed beta-helix, Pectin lyase-like"/>
    <property type="match status" value="1"/>
</dbReference>
<evidence type="ECO:0000313" key="14">
    <source>
        <dbReference type="Proteomes" id="UP001360953"/>
    </source>
</evidence>
<keyword evidence="7 10" id="KW-0106">Calcium</keyword>
<evidence type="ECO:0000256" key="5">
    <source>
        <dbReference type="ARBA" id="ARBA00022525"/>
    </source>
</evidence>
<organism evidence="13 14">
    <name type="scientific">Phyllosticta citribraziliensis</name>
    <dbReference type="NCBI Taxonomy" id="989973"/>
    <lineage>
        <taxon>Eukaryota</taxon>
        <taxon>Fungi</taxon>
        <taxon>Dikarya</taxon>
        <taxon>Ascomycota</taxon>
        <taxon>Pezizomycotina</taxon>
        <taxon>Dothideomycetes</taxon>
        <taxon>Dothideomycetes incertae sedis</taxon>
        <taxon>Botryosphaeriales</taxon>
        <taxon>Phyllostictaceae</taxon>
        <taxon>Phyllosticta</taxon>
    </lineage>
</organism>
<accession>A0ABR1MAH3</accession>
<keyword evidence="8 10" id="KW-0456">Lyase</keyword>
<evidence type="ECO:0000256" key="8">
    <source>
        <dbReference type="ARBA" id="ARBA00023239"/>
    </source>
</evidence>
<reference evidence="13 14" key="1">
    <citation type="submission" date="2024-04" db="EMBL/GenBank/DDBJ databases">
        <title>Phyllosticta paracitricarpa is synonymous to the EU quarantine fungus P. citricarpa based on phylogenomic analyses.</title>
        <authorList>
            <consortium name="Lawrence Berkeley National Laboratory"/>
            <person name="Van ingen-buijs V.A."/>
            <person name="Van westerhoven A.C."/>
            <person name="Haridas S."/>
            <person name="Skiadas P."/>
            <person name="Martin F."/>
            <person name="Groenewald J.Z."/>
            <person name="Crous P.W."/>
            <person name="Seidl M.F."/>
        </authorList>
    </citation>
    <scope>NUCLEOTIDE SEQUENCE [LARGE SCALE GENOMIC DNA]</scope>
    <source>
        <strain evidence="13 14">CPC 17464</strain>
    </source>
</reference>
<dbReference type="InterPro" id="IPR012334">
    <property type="entry name" value="Pectin_lyas_fold"/>
</dbReference>
<comment type="caution">
    <text evidence="13">The sequence shown here is derived from an EMBL/GenBank/DDBJ whole genome shotgun (WGS) entry which is preliminary data.</text>
</comment>
<evidence type="ECO:0000256" key="3">
    <source>
        <dbReference type="ARBA" id="ARBA00004613"/>
    </source>
</evidence>
<evidence type="ECO:0000256" key="9">
    <source>
        <dbReference type="ARBA" id="ARBA00025679"/>
    </source>
</evidence>
<dbReference type="PANTHER" id="PTHR33407:SF9">
    <property type="entry name" value="PECTATE LYASE F-RELATED"/>
    <property type="match status" value="1"/>
</dbReference>
<comment type="catalytic activity">
    <reaction evidence="1 10">
        <text>Eliminative cleavage of (1-&gt;4)-alpha-D-galacturonan to give oligosaccharides with 4-deoxy-alpha-D-galact-4-enuronosyl groups at their non-reducing ends.</text>
        <dbReference type="EC" id="4.2.2.2"/>
    </reaction>
</comment>
<evidence type="ECO:0000256" key="1">
    <source>
        <dbReference type="ARBA" id="ARBA00000695"/>
    </source>
</evidence>
<dbReference type="InterPro" id="IPR004898">
    <property type="entry name" value="Pectate_lyase_PlyH/PlyE-like"/>
</dbReference>
<evidence type="ECO:0000256" key="10">
    <source>
        <dbReference type="RuleBase" id="RU367009"/>
    </source>
</evidence>
<dbReference type="RefSeq" id="XP_066659528.1">
    <property type="nucleotide sequence ID" value="XM_066793928.1"/>
</dbReference>
<dbReference type="SUPFAM" id="SSF51126">
    <property type="entry name" value="Pectin lyase-like"/>
    <property type="match status" value="1"/>
</dbReference>
<evidence type="ECO:0000256" key="2">
    <source>
        <dbReference type="ARBA" id="ARBA00001913"/>
    </source>
</evidence>
<keyword evidence="5 10" id="KW-0964">Secreted</keyword>
<feature type="compositionally biased region" description="Polar residues" evidence="11">
    <location>
        <begin position="241"/>
        <end position="251"/>
    </location>
</feature>
<dbReference type="PANTHER" id="PTHR33407">
    <property type="entry name" value="PECTATE LYASE F-RELATED"/>
    <property type="match status" value="1"/>
</dbReference>
<comment type="cofactor">
    <cofactor evidence="2 10">
        <name>Ca(2+)</name>
        <dbReference type="ChEBI" id="CHEBI:29108"/>
    </cofactor>
</comment>
<dbReference type="GeneID" id="92026834"/>
<evidence type="ECO:0000256" key="6">
    <source>
        <dbReference type="ARBA" id="ARBA00022729"/>
    </source>
</evidence>
<comment type="subcellular location">
    <subcellularLocation>
        <location evidence="3 10">Secreted</location>
    </subcellularLocation>
</comment>
<evidence type="ECO:0000256" key="11">
    <source>
        <dbReference type="SAM" id="MobiDB-lite"/>
    </source>
</evidence>
<comment type="function">
    <text evidence="9 10">Pectinolytic enzyme consist of four classes of enzymes: pectin lyase, polygalacturonase, pectin methylesterase and rhamnogalacturonase. Among pectinolytic enzymes, pectin lyase is the most important in depolymerization of pectin, since it cleaves internal glycosidic bonds of highly methylated pectins. Favors pectate, the anion, over pectin, the methyl ester.</text>
</comment>
<comment type="similarity">
    <text evidence="4 10">Belongs to the polysaccharide lyase 3 family.</text>
</comment>
<feature type="signal peptide" evidence="12">
    <location>
        <begin position="1"/>
        <end position="15"/>
    </location>
</feature>